<dbReference type="Proteomes" id="UP000030762">
    <property type="component" value="Unassembled WGS sequence"/>
</dbReference>
<accession>T0Q068</accession>
<dbReference type="RefSeq" id="XP_008618666.1">
    <property type="nucleotide sequence ID" value="XM_008620444.1"/>
</dbReference>
<feature type="transmembrane region" description="Helical" evidence="1">
    <location>
        <begin position="39"/>
        <end position="58"/>
    </location>
</feature>
<dbReference type="EMBL" id="JH767201">
    <property type="protein sequence ID" value="EQC27901.1"/>
    <property type="molecule type" value="Genomic_DNA"/>
</dbReference>
<evidence type="ECO:0000313" key="2">
    <source>
        <dbReference type="EMBL" id="EQC27901.1"/>
    </source>
</evidence>
<keyword evidence="1" id="KW-0472">Membrane</keyword>
<dbReference type="OMA" id="RFYLANL"/>
<sequence>MDNWAAFDAAWVEHARFYLANLNALHGYLPNVASPDDAVTCYGTGALLLLVAILVGVYRPRLFHYMLAFPSTLLCLSFAHAFGMPAQYEVLLAPLLGAFLAEHPRVCYYGLLLHSDMMTTFYFVPEWSALVKIAATLVKSLAFAGLQYAIGAPQLLEMVAPSVIAAWLAMTSVHYGCVGLVPTPLAQAIGCGVFGLVLRRQHQEGHLKLS</sequence>
<reference evidence="2 3" key="1">
    <citation type="submission" date="2012-04" db="EMBL/GenBank/DDBJ databases">
        <title>The Genome Sequence of Saprolegnia declina VS20.</title>
        <authorList>
            <consortium name="The Broad Institute Genome Sequencing Platform"/>
            <person name="Russ C."/>
            <person name="Nusbaum C."/>
            <person name="Tyler B."/>
            <person name="van West P."/>
            <person name="Dieguez-Uribeondo J."/>
            <person name="de Bruijn I."/>
            <person name="Tripathy S."/>
            <person name="Jiang R."/>
            <person name="Young S.K."/>
            <person name="Zeng Q."/>
            <person name="Gargeya S."/>
            <person name="Fitzgerald M."/>
            <person name="Haas B."/>
            <person name="Abouelleil A."/>
            <person name="Alvarado L."/>
            <person name="Arachchi H.M."/>
            <person name="Berlin A."/>
            <person name="Chapman S.B."/>
            <person name="Goldberg J."/>
            <person name="Griggs A."/>
            <person name="Gujja S."/>
            <person name="Hansen M."/>
            <person name="Howarth C."/>
            <person name="Imamovic A."/>
            <person name="Larimer J."/>
            <person name="McCowen C."/>
            <person name="Montmayeur A."/>
            <person name="Murphy C."/>
            <person name="Neiman D."/>
            <person name="Pearson M."/>
            <person name="Priest M."/>
            <person name="Roberts A."/>
            <person name="Saif S."/>
            <person name="Shea T."/>
            <person name="Sisk P."/>
            <person name="Sykes S."/>
            <person name="Wortman J."/>
            <person name="Nusbaum C."/>
            <person name="Birren B."/>
        </authorList>
    </citation>
    <scope>NUCLEOTIDE SEQUENCE [LARGE SCALE GENOMIC DNA]</scope>
    <source>
        <strain evidence="2 3">VS20</strain>
    </source>
</reference>
<evidence type="ECO:0000313" key="3">
    <source>
        <dbReference type="Proteomes" id="UP000030762"/>
    </source>
</evidence>
<feature type="transmembrane region" description="Helical" evidence="1">
    <location>
        <begin position="181"/>
        <end position="198"/>
    </location>
</feature>
<dbReference type="GeneID" id="19955049"/>
<keyword evidence="1" id="KW-1133">Transmembrane helix</keyword>
<proteinExistence type="predicted"/>
<organism evidence="2 3">
    <name type="scientific">Saprolegnia diclina (strain VS20)</name>
    <dbReference type="NCBI Taxonomy" id="1156394"/>
    <lineage>
        <taxon>Eukaryota</taxon>
        <taxon>Sar</taxon>
        <taxon>Stramenopiles</taxon>
        <taxon>Oomycota</taxon>
        <taxon>Saprolegniomycetes</taxon>
        <taxon>Saprolegniales</taxon>
        <taxon>Saprolegniaceae</taxon>
        <taxon>Saprolegnia</taxon>
    </lineage>
</organism>
<evidence type="ECO:0000256" key="1">
    <source>
        <dbReference type="SAM" id="Phobius"/>
    </source>
</evidence>
<protein>
    <submittedName>
        <fullName evidence="2">Uncharacterized protein</fullName>
    </submittedName>
</protein>
<name>T0Q068_SAPDV</name>
<dbReference type="VEuPathDB" id="FungiDB:SDRG_14322"/>
<dbReference type="InParanoid" id="T0Q068"/>
<dbReference type="AlphaFoldDB" id="T0Q068"/>
<dbReference type="OrthoDB" id="10352630at2759"/>
<keyword evidence="1" id="KW-0812">Transmembrane</keyword>
<feature type="transmembrane region" description="Helical" evidence="1">
    <location>
        <begin position="65"/>
        <end position="86"/>
    </location>
</feature>
<keyword evidence="3" id="KW-1185">Reference proteome</keyword>
<gene>
    <name evidence="2" type="ORF">SDRG_14322</name>
</gene>